<sequence length="81" mass="8582">MLVCKLSILLYSVTRCSLTAAGLNMQHSSLAGCSESFSKDLHLPIVFQDLGAYMCGWYSSAVPNLAAPGLASGFHDVEASK</sequence>
<dbReference type="EMBL" id="JAADJZ010000026">
    <property type="protein sequence ID" value="KAF2866809.1"/>
    <property type="molecule type" value="Genomic_DNA"/>
</dbReference>
<reference evidence="2 3" key="1">
    <citation type="submission" date="2020-01" db="EMBL/GenBank/DDBJ databases">
        <authorList>
            <consortium name="DOE Joint Genome Institute"/>
            <person name="Haridas S."/>
            <person name="Albert R."/>
            <person name="Binder M."/>
            <person name="Bloem J."/>
            <person name="Labutti K."/>
            <person name="Salamov A."/>
            <person name="Andreopoulos B."/>
            <person name="Baker S.E."/>
            <person name="Barry K."/>
            <person name="Bills G."/>
            <person name="Bluhm B.H."/>
            <person name="Cannon C."/>
            <person name="Castanera R."/>
            <person name="Culley D.E."/>
            <person name="Daum C."/>
            <person name="Ezra D."/>
            <person name="Gonzalez J.B."/>
            <person name="Henrissat B."/>
            <person name="Kuo A."/>
            <person name="Liang C."/>
            <person name="Lipzen A."/>
            <person name="Lutzoni F."/>
            <person name="Magnuson J."/>
            <person name="Mondo S."/>
            <person name="Nolan M."/>
            <person name="Ohm R."/>
            <person name="Pangilinan J."/>
            <person name="Park H.-J.H."/>
            <person name="Ramirez L."/>
            <person name="Alfaro M."/>
            <person name="Sun H."/>
            <person name="Tritt A."/>
            <person name="Yoshinaga Y."/>
            <person name="Zwiers L.-H.L."/>
            <person name="Turgeon B.G."/>
            <person name="Goodwin S.B."/>
            <person name="Spatafora J.W."/>
            <person name="Crous P.W."/>
            <person name="Grigoriev I.V."/>
        </authorList>
    </citation>
    <scope>NUCLEOTIDE SEQUENCE [LARGE SCALE GENOMIC DNA]</scope>
    <source>
        <strain evidence="2 3">CBS 611.86</strain>
    </source>
</reference>
<keyword evidence="3" id="KW-1185">Reference proteome</keyword>
<evidence type="ECO:0000313" key="2">
    <source>
        <dbReference type="EMBL" id="KAF2866809.1"/>
    </source>
</evidence>
<evidence type="ECO:0000256" key="1">
    <source>
        <dbReference type="SAM" id="SignalP"/>
    </source>
</evidence>
<gene>
    <name evidence="2" type="ORF">BDV95DRAFT_583828</name>
</gene>
<dbReference type="PROSITE" id="PS51257">
    <property type="entry name" value="PROKAR_LIPOPROTEIN"/>
    <property type="match status" value="1"/>
</dbReference>
<accession>A0A7C8HZZ5</accession>
<organism evidence="2 3">
    <name type="scientific">Massariosphaeria phaeospora</name>
    <dbReference type="NCBI Taxonomy" id="100035"/>
    <lineage>
        <taxon>Eukaryota</taxon>
        <taxon>Fungi</taxon>
        <taxon>Dikarya</taxon>
        <taxon>Ascomycota</taxon>
        <taxon>Pezizomycotina</taxon>
        <taxon>Dothideomycetes</taxon>
        <taxon>Pleosporomycetidae</taxon>
        <taxon>Pleosporales</taxon>
        <taxon>Pleosporales incertae sedis</taxon>
        <taxon>Massariosphaeria</taxon>
    </lineage>
</organism>
<feature type="signal peptide" evidence="1">
    <location>
        <begin position="1"/>
        <end position="21"/>
    </location>
</feature>
<dbReference type="AlphaFoldDB" id="A0A7C8HZZ5"/>
<feature type="chain" id="PRO_5028826885" description="Secreted protein" evidence="1">
    <location>
        <begin position="22"/>
        <end position="81"/>
    </location>
</feature>
<proteinExistence type="predicted"/>
<evidence type="ECO:0000313" key="3">
    <source>
        <dbReference type="Proteomes" id="UP000481861"/>
    </source>
</evidence>
<comment type="caution">
    <text evidence="2">The sequence shown here is derived from an EMBL/GenBank/DDBJ whole genome shotgun (WGS) entry which is preliminary data.</text>
</comment>
<protein>
    <recommendedName>
        <fullName evidence="4">Secreted protein</fullName>
    </recommendedName>
</protein>
<keyword evidence="1" id="KW-0732">Signal</keyword>
<dbReference type="Proteomes" id="UP000481861">
    <property type="component" value="Unassembled WGS sequence"/>
</dbReference>
<evidence type="ECO:0008006" key="4">
    <source>
        <dbReference type="Google" id="ProtNLM"/>
    </source>
</evidence>
<name>A0A7C8HZZ5_9PLEO</name>